<gene>
    <name evidence="2" type="ORF">EAS61_36630</name>
</gene>
<accession>A0A4Q0Q7U2</accession>
<organism evidence="2 3">
    <name type="scientific">Bradyrhizobium zhanjiangense</name>
    <dbReference type="NCBI Taxonomy" id="1325107"/>
    <lineage>
        <taxon>Bacteria</taxon>
        <taxon>Pseudomonadati</taxon>
        <taxon>Pseudomonadota</taxon>
        <taxon>Alphaproteobacteria</taxon>
        <taxon>Hyphomicrobiales</taxon>
        <taxon>Nitrobacteraceae</taxon>
        <taxon>Bradyrhizobium</taxon>
    </lineage>
</organism>
<name>A0A4Q0Q7U2_9BRAD</name>
<sequence>MAEQSSMHFYLNWAKERIDEMDAALASFEVKAGEAKAESKVKAEQIIADLKKRRDEFQAQLQTQAEAGEAAWARSRTELEKQWNGFEAQMKTYFESAGRQNEQQQATFKDIAAAQAKAWREAADKFREAAGKVAATHTGDFDAALKQMKSDASEAEARLQKLKQAGSESWSVLSVALAESRKAFDRANQAAWNALRGSGSKS</sequence>
<reference evidence="2 3" key="1">
    <citation type="submission" date="2018-11" db="EMBL/GenBank/DDBJ databases">
        <title>Bradyrhizobium sp. nov., isolated from effective nodules of peanut in China.</title>
        <authorList>
            <person name="Li Y."/>
        </authorList>
    </citation>
    <scope>NUCLEOTIDE SEQUENCE [LARGE SCALE GENOMIC DNA]</scope>
    <source>
        <strain evidence="2 3">CCBAU 51770</strain>
    </source>
</reference>
<comment type="caution">
    <text evidence="2">The sequence shown here is derived from an EMBL/GenBank/DDBJ whole genome shotgun (WGS) entry which is preliminary data.</text>
</comment>
<dbReference type="AlphaFoldDB" id="A0A4Q0Q7U2"/>
<feature type="coiled-coil region" evidence="1">
    <location>
        <begin position="40"/>
        <end position="67"/>
    </location>
</feature>
<dbReference type="RefSeq" id="WP_128957074.1">
    <property type="nucleotide sequence ID" value="NZ_RKMK01000060.1"/>
</dbReference>
<protein>
    <submittedName>
        <fullName evidence="2">Uncharacterized protein</fullName>
    </submittedName>
</protein>
<evidence type="ECO:0000313" key="3">
    <source>
        <dbReference type="Proteomes" id="UP000290174"/>
    </source>
</evidence>
<dbReference type="EMBL" id="RKMK01000060">
    <property type="protein sequence ID" value="RXG85238.1"/>
    <property type="molecule type" value="Genomic_DNA"/>
</dbReference>
<dbReference type="Proteomes" id="UP000290174">
    <property type="component" value="Unassembled WGS sequence"/>
</dbReference>
<evidence type="ECO:0000256" key="1">
    <source>
        <dbReference type="SAM" id="Coils"/>
    </source>
</evidence>
<keyword evidence="1" id="KW-0175">Coiled coil</keyword>
<evidence type="ECO:0000313" key="2">
    <source>
        <dbReference type="EMBL" id="RXG85238.1"/>
    </source>
</evidence>
<proteinExistence type="predicted"/>